<evidence type="ECO:0000259" key="3">
    <source>
        <dbReference type="PROSITE" id="PS50112"/>
    </source>
</evidence>
<dbReference type="PANTHER" id="PTHR43214:SF38">
    <property type="entry name" value="NITRATE_NITRITE RESPONSE REGULATOR PROTEIN NARL"/>
    <property type="match status" value="1"/>
</dbReference>
<evidence type="ECO:0000313" key="4">
    <source>
        <dbReference type="EMBL" id="TPG29116.1"/>
    </source>
</evidence>
<dbReference type="InterPro" id="IPR013656">
    <property type="entry name" value="PAS_4"/>
</dbReference>
<evidence type="ECO:0000256" key="1">
    <source>
        <dbReference type="ARBA" id="ARBA00023125"/>
    </source>
</evidence>
<dbReference type="InterPro" id="IPR039420">
    <property type="entry name" value="WalR-like"/>
</dbReference>
<name>A0A502DXY3_9BURK</name>
<sequence>MTDPILQTQTDRHQLQQIIAGLSEGVILVEPDQRVVWANEAALAMHGVDSVEALGHNVTQYRERFRLRYRNNHPLGDGQYPIERVIAGECFTDVVVEVFLAEDDEVSWVHRVRSLVLTDRKGDPDLLVLILHDASEWADAEERFEKTFNANPAPALICRLSDQRYIKVNQGFLEMTGYVREDVVGRSVYELDVFANADKRELAVTRLGEGGTIPQMESELRMPDGGHKPVVVAGQPIDIGEEACMLFTFMDLEPRRKAESTLRQSEERFQKAFRMLPVPSAVLRGGDLVVLDINDAFSAVTGYTGPDVVGRPGAETAIWLDDAHADIARRLVDGESVRNAEFKIGRKNGEPMDALVSAENVSINGQDCVLLAWLDITERKRSETELVSAIETVMQDASWFSHSLVEKLANVRRPGRTDTARLDDLTKRERQVFDGLCEGHSDKEIAKTLGVALSTVRNHVATVYAKLDVHSRGAALLWARDHGYLAASRPSR</sequence>
<organism evidence="4 5">
    <name type="scientific">Variovorax guangxiensis</name>
    <dbReference type="NCBI Taxonomy" id="1775474"/>
    <lineage>
        <taxon>Bacteria</taxon>
        <taxon>Pseudomonadati</taxon>
        <taxon>Pseudomonadota</taxon>
        <taxon>Betaproteobacteria</taxon>
        <taxon>Burkholderiales</taxon>
        <taxon>Comamonadaceae</taxon>
        <taxon>Variovorax</taxon>
    </lineage>
</organism>
<dbReference type="SUPFAM" id="SSF55785">
    <property type="entry name" value="PYP-like sensor domain (PAS domain)"/>
    <property type="match status" value="3"/>
</dbReference>
<dbReference type="InterPro" id="IPR016032">
    <property type="entry name" value="Sig_transdc_resp-reg_C-effctor"/>
</dbReference>
<dbReference type="InterPro" id="IPR036388">
    <property type="entry name" value="WH-like_DNA-bd_sf"/>
</dbReference>
<dbReference type="RefSeq" id="WP_140841330.1">
    <property type="nucleotide sequence ID" value="NZ_RCZI01000002.1"/>
</dbReference>
<dbReference type="PRINTS" id="PR00038">
    <property type="entry name" value="HTHLUXR"/>
</dbReference>
<dbReference type="NCBIfam" id="TIGR00229">
    <property type="entry name" value="sensory_box"/>
    <property type="match status" value="2"/>
</dbReference>
<keyword evidence="1" id="KW-0238">DNA-binding</keyword>
<comment type="caution">
    <text evidence="4">The sequence shown here is derived from an EMBL/GenBank/DDBJ whole genome shotgun (WGS) entry which is preliminary data.</text>
</comment>
<dbReference type="Pfam" id="PF13426">
    <property type="entry name" value="PAS_9"/>
    <property type="match status" value="2"/>
</dbReference>
<dbReference type="SMART" id="SM00421">
    <property type="entry name" value="HTH_LUXR"/>
    <property type="match status" value="1"/>
</dbReference>
<dbReference type="InterPro" id="IPR035965">
    <property type="entry name" value="PAS-like_dom_sf"/>
</dbReference>
<proteinExistence type="predicted"/>
<accession>A0A502DXY3</accession>
<dbReference type="AlphaFoldDB" id="A0A502DXY3"/>
<dbReference type="Proteomes" id="UP000319212">
    <property type="component" value="Unassembled WGS sequence"/>
</dbReference>
<dbReference type="Gene3D" id="3.30.450.20">
    <property type="entry name" value="PAS domain"/>
    <property type="match status" value="3"/>
</dbReference>
<dbReference type="InterPro" id="IPR000792">
    <property type="entry name" value="Tscrpt_reg_LuxR_C"/>
</dbReference>
<dbReference type="Pfam" id="PF00196">
    <property type="entry name" value="GerE"/>
    <property type="match status" value="1"/>
</dbReference>
<protein>
    <submittedName>
        <fullName evidence="4">Helix-turn-helix transcriptional regulator</fullName>
    </submittedName>
</protein>
<evidence type="ECO:0000259" key="2">
    <source>
        <dbReference type="PROSITE" id="PS50043"/>
    </source>
</evidence>
<dbReference type="EMBL" id="RCZI01000002">
    <property type="protein sequence ID" value="TPG29116.1"/>
    <property type="molecule type" value="Genomic_DNA"/>
</dbReference>
<dbReference type="GO" id="GO:0003677">
    <property type="term" value="F:DNA binding"/>
    <property type="evidence" value="ECO:0007669"/>
    <property type="project" value="UniProtKB-KW"/>
</dbReference>
<dbReference type="GO" id="GO:0006355">
    <property type="term" value="P:regulation of DNA-templated transcription"/>
    <property type="evidence" value="ECO:0007669"/>
    <property type="project" value="InterPro"/>
</dbReference>
<dbReference type="CDD" id="cd00130">
    <property type="entry name" value="PAS"/>
    <property type="match status" value="3"/>
</dbReference>
<dbReference type="PANTHER" id="PTHR43214">
    <property type="entry name" value="TWO-COMPONENT RESPONSE REGULATOR"/>
    <property type="match status" value="1"/>
</dbReference>
<feature type="domain" description="PAS" evidence="3">
    <location>
        <begin position="140"/>
        <end position="191"/>
    </location>
</feature>
<reference evidence="4 5" key="1">
    <citation type="journal article" date="2019" name="Environ. Microbiol.">
        <title>Species interactions and distinct microbial communities in high Arctic permafrost affected cryosols are associated with the CH4 and CO2 gas fluxes.</title>
        <authorList>
            <person name="Altshuler I."/>
            <person name="Hamel J."/>
            <person name="Turney S."/>
            <person name="Magnuson E."/>
            <person name="Levesque R."/>
            <person name="Greer C."/>
            <person name="Whyte L.G."/>
        </authorList>
    </citation>
    <scope>NUCLEOTIDE SEQUENCE [LARGE SCALE GENOMIC DNA]</scope>
    <source>
        <strain evidence="4 5">S06.C</strain>
    </source>
</reference>
<dbReference type="PROSITE" id="PS50043">
    <property type="entry name" value="HTH_LUXR_2"/>
    <property type="match status" value="1"/>
</dbReference>
<gene>
    <name evidence="4" type="ORF">EAH82_10165</name>
</gene>
<evidence type="ECO:0000313" key="5">
    <source>
        <dbReference type="Proteomes" id="UP000319212"/>
    </source>
</evidence>
<dbReference type="InterPro" id="IPR000014">
    <property type="entry name" value="PAS"/>
</dbReference>
<dbReference type="SMART" id="SM00091">
    <property type="entry name" value="PAS"/>
    <property type="match status" value="3"/>
</dbReference>
<dbReference type="Pfam" id="PF08448">
    <property type="entry name" value="PAS_4"/>
    <property type="match status" value="1"/>
</dbReference>
<dbReference type="Gene3D" id="1.10.10.10">
    <property type="entry name" value="Winged helix-like DNA-binding domain superfamily/Winged helix DNA-binding domain"/>
    <property type="match status" value="1"/>
</dbReference>
<dbReference type="PROSITE" id="PS50112">
    <property type="entry name" value="PAS"/>
    <property type="match status" value="2"/>
</dbReference>
<feature type="domain" description="PAS" evidence="3">
    <location>
        <begin position="11"/>
        <end position="57"/>
    </location>
</feature>
<dbReference type="CDD" id="cd06170">
    <property type="entry name" value="LuxR_C_like"/>
    <property type="match status" value="1"/>
</dbReference>
<dbReference type="OrthoDB" id="434992at2"/>
<feature type="domain" description="HTH luxR-type" evidence="2">
    <location>
        <begin position="418"/>
        <end position="483"/>
    </location>
</feature>
<dbReference type="SUPFAM" id="SSF46894">
    <property type="entry name" value="C-terminal effector domain of the bipartite response regulators"/>
    <property type="match status" value="1"/>
</dbReference>